<feature type="transmembrane region" description="Helical" evidence="7">
    <location>
        <begin position="122"/>
        <end position="141"/>
    </location>
</feature>
<gene>
    <name evidence="9" type="ORF">PENSTE_c012G05590</name>
</gene>
<keyword evidence="5 7" id="KW-0472">Membrane</keyword>
<sequence length="469" mass="50888">MENKKMHPDQDLENTIEPTQSQTGEVFDSKPINQDAVFGEIQEGDTNYRDVSWMGTAALMIKTQIGLGVLAMPKVFDTLGIVPGIIIVIVIAGMTTWSNWMIGVFKLRHPSVYGIDDVGKMLFGRLGYELFGAMYTLYWIFSGGSGLLSISISFNALSDHATCTAVFVAVAAIIAFMFSSIQTLARISWVAWVGAACIIIAVFIVTIAVGIQGHPPPINGVVYPSDYKIVGNPSFIEAMTAISTVCLTYAGTPGFFNVVSEMRDPRLYNRALWICQILVTVIYIVVGTVVYYYCGSHVASPALGSAGALIKKVSYGFALPGLCASVTLLLHLPAKHVFVRILRGTRHLAGQTMIHWVTWLGSTFSIVTIAYIVASSIPVFSDLVSLVGALLATSLCFQPMGCMWLYDNWGPGKRDKSIGWCLKVAWCIFMILSGFFLTIGGTYASVVTIKNSYEKTGGSSAWSCANNDN</sequence>
<evidence type="ECO:0000256" key="4">
    <source>
        <dbReference type="ARBA" id="ARBA00022989"/>
    </source>
</evidence>
<dbReference type="GO" id="GO:0015179">
    <property type="term" value="F:L-amino acid transmembrane transporter activity"/>
    <property type="evidence" value="ECO:0007669"/>
    <property type="project" value="TreeGrafter"/>
</dbReference>
<evidence type="ECO:0000313" key="10">
    <source>
        <dbReference type="Proteomes" id="UP000191285"/>
    </source>
</evidence>
<dbReference type="OrthoDB" id="40134at2759"/>
<feature type="transmembrane region" description="Helical" evidence="7">
    <location>
        <begin position="418"/>
        <end position="444"/>
    </location>
</feature>
<organism evidence="9 10">
    <name type="scientific">Penicillium steckii</name>
    <dbReference type="NCBI Taxonomy" id="303698"/>
    <lineage>
        <taxon>Eukaryota</taxon>
        <taxon>Fungi</taxon>
        <taxon>Dikarya</taxon>
        <taxon>Ascomycota</taxon>
        <taxon>Pezizomycotina</taxon>
        <taxon>Eurotiomycetes</taxon>
        <taxon>Eurotiomycetidae</taxon>
        <taxon>Eurotiales</taxon>
        <taxon>Aspergillaceae</taxon>
        <taxon>Penicillium</taxon>
    </lineage>
</organism>
<name>A0A1V6T430_9EURO</name>
<dbReference type="FunFam" id="1.20.1740.10:FF:000039">
    <property type="entry name" value="Neutral amino acid transporter (Eurofung)"/>
    <property type="match status" value="1"/>
</dbReference>
<comment type="subcellular location">
    <subcellularLocation>
        <location evidence="1">Membrane</location>
        <topology evidence="1">Multi-pass membrane protein</topology>
    </subcellularLocation>
</comment>
<comment type="similarity">
    <text evidence="2">Belongs to the amino acid/polyamine transporter 2 family.</text>
</comment>
<feature type="transmembrane region" description="Helical" evidence="7">
    <location>
        <begin position="161"/>
        <end position="178"/>
    </location>
</feature>
<evidence type="ECO:0000256" key="2">
    <source>
        <dbReference type="ARBA" id="ARBA00008066"/>
    </source>
</evidence>
<keyword evidence="4 7" id="KW-1133">Transmembrane helix</keyword>
<evidence type="ECO:0000259" key="8">
    <source>
        <dbReference type="Pfam" id="PF01490"/>
    </source>
</evidence>
<feature type="transmembrane region" description="Helical" evidence="7">
    <location>
        <begin position="313"/>
        <end position="332"/>
    </location>
</feature>
<dbReference type="Proteomes" id="UP000191285">
    <property type="component" value="Unassembled WGS sequence"/>
</dbReference>
<comment type="caution">
    <text evidence="9">The sequence shown here is derived from an EMBL/GenBank/DDBJ whole genome shotgun (WGS) entry which is preliminary data.</text>
</comment>
<feature type="transmembrane region" description="Helical" evidence="7">
    <location>
        <begin position="190"/>
        <end position="214"/>
    </location>
</feature>
<evidence type="ECO:0000313" key="9">
    <source>
        <dbReference type="EMBL" id="OQE21032.1"/>
    </source>
</evidence>
<reference evidence="10" key="1">
    <citation type="journal article" date="2017" name="Nat. Microbiol.">
        <title>Global analysis of biosynthetic gene clusters reveals vast potential of secondary metabolite production in Penicillium species.</title>
        <authorList>
            <person name="Nielsen J.C."/>
            <person name="Grijseels S."/>
            <person name="Prigent S."/>
            <person name="Ji B."/>
            <person name="Dainat J."/>
            <person name="Nielsen K.F."/>
            <person name="Frisvad J.C."/>
            <person name="Workman M."/>
            <person name="Nielsen J."/>
        </authorList>
    </citation>
    <scope>NUCLEOTIDE SEQUENCE [LARGE SCALE GENOMIC DNA]</scope>
    <source>
        <strain evidence="10">IBT 24891</strain>
    </source>
</reference>
<accession>A0A1V6T430</accession>
<protein>
    <recommendedName>
        <fullName evidence="8">Amino acid transporter transmembrane domain-containing protein</fullName>
    </recommendedName>
</protein>
<keyword evidence="3 7" id="KW-0812">Transmembrane</keyword>
<dbReference type="PANTHER" id="PTHR22950:SF683">
    <property type="entry name" value="AMINO ACID TRANSPORTER (EUROFUNG)"/>
    <property type="match status" value="1"/>
</dbReference>
<dbReference type="EMBL" id="MLKD01000012">
    <property type="protein sequence ID" value="OQE21032.1"/>
    <property type="molecule type" value="Genomic_DNA"/>
</dbReference>
<dbReference type="Gene3D" id="1.20.1740.10">
    <property type="entry name" value="Amino acid/polyamine transporter I"/>
    <property type="match status" value="1"/>
</dbReference>
<keyword evidence="10" id="KW-1185">Reference proteome</keyword>
<feature type="transmembrane region" description="Helical" evidence="7">
    <location>
        <begin position="271"/>
        <end position="293"/>
    </location>
</feature>
<evidence type="ECO:0000256" key="3">
    <source>
        <dbReference type="ARBA" id="ARBA00022692"/>
    </source>
</evidence>
<feature type="region of interest" description="Disordered" evidence="6">
    <location>
        <begin position="1"/>
        <end position="26"/>
    </location>
</feature>
<evidence type="ECO:0000256" key="6">
    <source>
        <dbReference type="SAM" id="MobiDB-lite"/>
    </source>
</evidence>
<evidence type="ECO:0000256" key="5">
    <source>
        <dbReference type="ARBA" id="ARBA00023136"/>
    </source>
</evidence>
<dbReference type="AlphaFoldDB" id="A0A1V6T430"/>
<feature type="transmembrane region" description="Helical" evidence="7">
    <location>
        <begin position="51"/>
        <end position="72"/>
    </location>
</feature>
<evidence type="ECO:0000256" key="1">
    <source>
        <dbReference type="ARBA" id="ARBA00004141"/>
    </source>
</evidence>
<dbReference type="Pfam" id="PF01490">
    <property type="entry name" value="Aa_trans"/>
    <property type="match status" value="1"/>
</dbReference>
<feature type="transmembrane region" description="Helical" evidence="7">
    <location>
        <begin position="78"/>
        <end position="102"/>
    </location>
</feature>
<feature type="compositionally biased region" description="Basic and acidic residues" evidence="6">
    <location>
        <begin position="1"/>
        <end position="10"/>
    </location>
</feature>
<proteinExistence type="inferred from homology"/>
<dbReference type="GO" id="GO:0016020">
    <property type="term" value="C:membrane"/>
    <property type="evidence" value="ECO:0007669"/>
    <property type="project" value="UniProtKB-SubCell"/>
</dbReference>
<dbReference type="InterPro" id="IPR013057">
    <property type="entry name" value="AA_transpt_TM"/>
</dbReference>
<feature type="transmembrane region" description="Helical" evidence="7">
    <location>
        <begin position="234"/>
        <end position="259"/>
    </location>
</feature>
<evidence type="ECO:0000256" key="7">
    <source>
        <dbReference type="SAM" id="Phobius"/>
    </source>
</evidence>
<dbReference type="STRING" id="303698.A0A1V6T430"/>
<feature type="domain" description="Amino acid transporter transmembrane" evidence="8">
    <location>
        <begin position="51"/>
        <end position="443"/>
    </location>
</feature>
<feature type="transmembrane region" description="Helical" evidence="7">
    <location>
        <begin position="386"/>
        <end position="406"/>
    </location>
</feature>
<feature type="transmembrane region" description="Helical" evidence="7">
    <location>
        <begin position="353"/>
        <end position="374"/>
    </location>
</feature>
<dbReference type="PANTHER" id="PTHR22950">
    <property type="entry name" value="AMINO ACID TRANSPORTER"/>
    <property type="match status" value="1"/>
</dbReference>
<dbReference type="PIRSF" id="PIRSF006060">
    <property type="entry name" value="AA_transporter"/>
    <property type="match status" value="1"/>
</dbReference>